<evidence type="ECO:0000313" key="2">
    <source>
        <dbReference type="RefSeq" id="XP_017784353.1"/>
    </source>
</evidence>
<keyword evidence="1" id="KW-1185">Reference proteome</keyword>
<accession>A0ABM1NC03</accession>
<protein>
    <submittedName>
        <fullName evidence="2">Uncharacterized protein LOC108568019</fullName>
    </submittedName>
</protein>
<reference evidence="2" key="1">
    <citation type="submission" date="2025-08" db="UniProtKB">
        <authorList>
            <consortium name="RefSeq"/>
        </authorList>
    </citation>
    <scope>IDENTIFICATION</scope>
    <source>
        <tissue evidence="2">Whole Larva</tissue>
    </source>
</reference>
<gene>
    <name evidence="2" type="primary">LOC108568019</name>
</gene>
<sequence>MENTLIPQLRTIKCNLINLSQTTPFPVVVCETQENFDEEIAENLLYDCENLIEQIEFRQCGLLNRHSKVLENFASKISEMKDLRCSENIEVDKFVKKVVDSTNIMDSLLPNLKMDIEYLWQRQLYISKYISDTHKFIRSKDESLWKKVATVNLRYCYNVGYIKYRQLDNNLDEIQYALKTSLQMLIRSIDIIENAINYIRRIDECMLQSKCYVQEYLTFNVKPNSTIELILMRSLDKGNCLERRSFCLKELIDLKKERVQIGRCLSKLYDFVLSFHGDFWFFESLRLFNALEILYNNDMKLHSIESKIKKVLKKS</sequence>
<dbReference type="Proteomes" id="UP000695000">
    <property type="component" value="Unplaced"/>
</dbReference>
<evidence type="ECO:0000313" key="1">
    <source>
        <dbReference type="Proteomes" id="UP000695000"/>
    </source>
</evidence>
<proteinExistence type="predicted"/>
<name>A0ABM1NC03_NICVS</name>
<organism evidence="1 2">
    <name type="scientific">Nicrophorus vespilloides</name>
    <name type="common">Boreal carrion beetle</name>
    <dbReference type="NCBI Taxonomy" id="110193"/>
    <lineage>
        <taxon>Eukaryota</taxon>
        <taxon>Metazoa</taxon>
        <taxon>Ecdysozoa</taxon>
        <taxon>Arthropoda</taxon>
        <taxon>Hexapoda</taxon>
        <taxon>Insecta</taxon>
        <taxon>Pterygota</taxon>
        <taxon>Neoptera</taxon>
        <taxon>Endopterygota</taxon>
        <taxon>Coleoptera</taxon>
        <taxon>Polyphaga</taxon>
        <taxon>Staphyliniformia</taxon>
        <taxon>Silphidae</taxon>
        <taxon>Nicrophorinae</taxon>
        <taxon>Nicrophorus</taxon>
    </lineage>
</organism>
<dbReference type="RefSeq" id="XP_017784353.1">
    <property type="nucleotide sequence ID" value="XM_017928864.1"/>
</dbReference>
<dbReference type="GeneID" id="108568019"/>